<reference evidence="3 4" key="1">
    <citation type="submission" date="2016-10" db="EMBL/GenBank/DDBJ databases">
        <authorList>
            <person name="Varghese N."/>
            <person name="Submissions S."/>
        </authorList>
    </citation>
    <scope>NUCLEOTIDE SEQUENCE [LARGE SCALE GENOMIC DNA]</scope>
    <source>
        <strain evidence="3 4">DSM 16643</strain>
    </source>
</reference>
<feature type="region of interest" description="Disordered" evidence="1">
    <location>
        <begin position="48"/>
        <end position="72"/>
    </location>
</feature>
<feature type="transmembrane region" description="Helical" evidence="2">
    <location>
        <begin position="108"/>
        <end position="127"/>
    </location>
</feature>
<keyword evidence="2" id="KW-0472">Membrane</keyword>
<keyword evidence="2" id="KW-1133">Transmembrane helix</keyword>
<feature type="region of interest" description="Disordered" evidence="1">
    <location>
        <begin position="172"/>
        <end position="226"/>
    </location>
</feature>
<keyword evidence="4" id="KW-1185">Reference proteome</keyword>
<evidence type="ECO:0000313" key="3">
    <source>
        <dbReference type="EMBL" id="SDA69195.1"/>
    </source>
</evidence>
<dbReference type="STRING" id="230361.sm9_2064"/>
<organism evidence="3 4">
    <name type="scientific">Methanobrevibacter millerae</name>
    <dbReference type="NCBI Taxonomy" id="230361"/>
    <lineage>
        <taxon>Archaea</taxon>
        <taxon>Methanobacteriati</taxon>
        <taxon>Methanobacteriota</taxon>
        <taxon>Methanomada group</taxon>
        <taxon>Methanobacteria</taxon>
        <taxon>Methanobacteriales</taxon>
        <taxon>Methanobacteriaceae</taxon>
        <taxon>Methanobrevibacter</taxon>
    </lineage>
</organism>
<dbReference type="RefSeq" id="WP_149732686.1">
    <property type="nucleotide sequence ID" value="NZ_FMXB01000023.1"/>
</dbReference>
<gene>
    <name evidence="3" type="ORF">SAMN02910315_02205</name>
</gene>
<protein>
    <submittedName>
        <fullName evidence="3">Uncharacterized protein</fullName>
    </submittedName>
</protein>
<evidence type="ECO:0000313" key="4">
    <source>
        <dbReference type="Proteomes" id="UP000323439"/>
    </source>
</evidence>
<keyword evidence="2" id="KW-0812">Transmembrane</keyword>
<evidence type="ECO:0000256" key="1">
    <source>
        <dbReference type="SAM" id="MobiDB-lite"/>
    </source>
</evidence>
<sequence length="226" mass="24723">MSTDKDKLLQIMASLESDYAHGKISREKYIYFRSKYEDKLNALDAREATNRIRSMQGKPSDSPKKVEKPSEKEIKEKEDLVQKYIINPKKGDKQLKEKTPMDSGTFKLVAILILAVGFTVGAAFGVFNFDFQTFSETNAVAIVTDTAFPDVADIHVNTTKTVSNTTYVQNTTDSSSVQTYQDTSTQSVDTSQSSSQSSSQTPSQSPSQDSGSQAPSQDSGSQAQAG</sequence>
<evidence type="ECO:0000256" key="2">
    <source>
        <dbReference type="SAM" id="Phobius"/>
    </source>
</evidence>
<accession>A0A1G5XI06</accession>
<dbReference type="Proteomes" id="UP000323439">
    <property type="component" value="Unassembled WGS sequence"/>
</dbReference>
<dbReference type="OrthoDB" id="78072at2157"/>
<dbReference type="EMBL" id="FMXB01000023">
    <property type="protein sequence ID" value="SDA69195.1"/>
    <property type="molecule type" value="Genomic_DNA"/>
</dbReference>
<name>A0A1G5XI06_9EURY</name>
<dbReference type="AlphaFoldDB" id="A0A1G5XI06"/>
<proteinExistence type="predicted"/>
<feature type="compositionally biased region" description="Basic and acidic residues" evidence="1">
    <location>
        <begin position="61"/>
        <end position="72"/>
    </location>
</feature>